<dbReference type="InterPro" id="IPR039766">
    <property type="entry name" value="Vps53"/>
</dbReference>
<dbReference type="InterPro" id="IPR007234">
    <property type="entry name" value="Vps53_N"/>
</dbReference>
<comment type="similarity">
    <text evidence="3">Belongs to the VPS53 family.</text>
</comment>
<dbReference type="GO" id="GO:0042147">
    <property type="term" value="P:retrograde transport, endosome to Golgi"/>
    <property type="evidence" value="ECO:0007669"/>
    <property type="project" value="InterPro"/>
</dbReference>
<protein>
    <recommendedName>
        <fullName evidence="11">Vps53 N-terminal domain-containing protein</fullName>
    </recommendedName>
</protein>
<keyword evidence="6" id="KW-0472">Membrane</keyword>
<evidence type="ECO:0000259" key="7">
    <source>
        <dbReference type="Pfam" id="PF04100"/>
    </source>
</evidence>
<accession>A0A1E3QV15</accession>
<feature type="domain" description="Vps53 C-terminal" evidence="8">
    <location>
        <begin position="626"/>
        <end position="721"/>
    </location>
</feature>
<evidence type="ECO:0008006" key="11">
    <source>
        <dbReference type="Google" id="ProtNLM"/>
    </source>
</evidence>
<dbReference type="GO" id="GO:0000938">
    <property type="term" value="C:GARP complex"/>
    <property type="evidence" value="ECO:0007669"/>
    <property type="project" value="InterPro"/>
</dbReference>
<evidence type="ECO:0000313" key="9">
    <source>
        <dbReference type="EMBL" id="ODQ81509.1"/>
    </source>
</evidence>
<dbReference type="AlphaFoldDB" id="A0A1E3QV15"/>
<sequence>MSGQSQFDSPEYSPMEHLGQLFPTAESLKGLQQVLNSTNFYKKQLNEQTRGKIAEYQARQTSREVPVKAQLAAELGDLKASIVQTQAKSLETAATIDAMISPIKKLDDVKKKLLLTMNVFKRLQMLIISYTLLSELVEQQKGREAENGERPILHYQEIYFKLDATLSLMEYFKPYKPIKDISRLSKQINELKYSIIELIFVDFNYYLFETRFNARLETLGHLNHACLILDLLDGQSSHHNKDKLVNWYIQKFLSDIFEIFRPTDEAGSLENLTRRFTYFKKTLTDGFYESHQCDAFPAGWNIGLALAEHFVTRTRDDLREVLRLFQNSTSQVEILLKALQESIDFEKYLLKSFADEEESAATLTISGVFVPHLSIWIKSQEPQLDAKFLEFLSAPKFPAAGAGATPHVIPSSAELFKRYKSLISQAGRFSVHSSTFLADLSRLFKRYLQRYLYEILVPILPTNPKVLNDTEAVNYLTLVLNTAEYCSSTVEQLEERINAMIQSQSQSEPVVSFDDIRESYLGFIVKTINLIVENVSQSLEISWREMVNNPNWATTVTTEETDAASDASRYVAHLSSTIEDKCQQIFSKLSKQLYMKNLCDRFCELLVKGFANNLTHLKPINVLMGEQLLLDLHSLKDVLSRLPDREKKNLEDDGAKTVRDRKNARHKEYVNRLVGRLNNLLKIVITPIISGDEESFINTYFLLMKDQSTPNYIKVLELKGISP</sequence>
<dbReference type="InterPro" id="IPR038260">
    <property type="entry name" value="Vps53_C_sf"/>
</dbReference>
<dbReference type="STRING" id="984486.A0A1E3QV15"/>
<proteinExistence type="inferred from homology"/>
<keyword evidence="5" id="KW-0333">Golgi apparatus</keyword>
<dbReference type="GO" id="GO:0010008">
    <property type="term" value="C:endosome membrane"/>
    <property type="evidence" value="ECO:0007669"/>
    <property type="project" value="UniProtKB-SubCell"/>
</dbReference>
<dbReference type="PANTHER" id="PTHR12820:SF0">
    <property type="entry name" value="VACUOLAR PROTEIN SORTING-ASSOCIATED PROTEIN 53 HOMOLOG"/>
    <property type="match status" value="1"/>
</dbReference>
<evidence type="ECO:0000259" key="8">
    <source>
        <dbReference type="Pfam" id="PF16854"/>
    </source>
</evidence>
<evidence type="ECO:0000256" key="4">
    <source>
        <dbReference type="ARBA" id="ARBA00022753"/>
    </source>
</evidence>
<organism evidence="9 10">
    <name type="scientific">Babjeviella inositovora NRRL Y-12698</name>
    <dbReference type="NCBI Taxonomy" id="984486"/>
    <lineage>
        <taxon>Eukaryota</taxon>
        <taxon>Fungi</taxon>
        <taxon>Dikarya</taxon>
        <taxon>Ascomycota</taxon>
        <taxon>Saccharomycotina</taxon>
        <taxon>Pichiomycetes</taxon>
        <taxon>Serinales incertae sedis</taxon>
        <taxon>Babjeviella</taxon>
    </lineage>
</organism>
<feature type="non-terminal residue" evidence="9">
    <location>
        <position position="723"/>
    </location>
</feature>
<keyword evidence="4" id="KW-0967">Endosome</keyword>
<evidence type="ECO:0000256" key="3">
    <source>
        <dbReference type="ARBA" id="ARBA00008628"/>
    </source>
</evidence>
<evidence type="ECO:0000256" key="2">
    <source>
        <dbReference type="ARBA" id="ARBA00004481"/>
    </source>
</evidence>
<dbReference type="InterPro" id="IPR031745">
    <property type="entry name" value="Vps53_C"/>
</dbReference>
<dbReference type="PANTHER" id="PTHR12820">
    <property type="entry name" value="VACUOLAR SORTING PROTEIN 53"/>
    <property type="match status" value="1"/>
</dbReference>
<keyword evidence="10" id="KW-1185">Reference proteome</keyword>
<dbReference type="OrthoDB" id="10261632at2759"/>
<dbReference type="GeneID" id="30149426"/>
<dbReference type="Proteomes" id="UP000094336">
    <property type="component" value="Unassembled WGS sequence"/>
</dbReference>
<dbReference type="Pfam" id="PF16854">
    <property type="entry name" value="VPS53_C"/>
    <property type="match status" value="1"/>
</dbReference>
<dbReference type="Gene3D" id="1.10.357.110">
    <property type="entry name" value="Vacuolar protein sorting-associated protein 53, C-terminus"/>
    <property type="match status" value="1"/>
</dbReference>
<name>A0A1E3QV15_9ASCO</name>
<reference evidence="10" key="1">
    <citation type="submission" date="2016-05" db="EMBL/GenBank/DDBJ databases">
        <title>Comparative genomics of biotechnologically important yeasts.</title>
        <authorList>
            <consortium name="DOE Joint Genome Institute"/>
            <person name="Riley R."/>
            <person name="Haridas S."/>
            <person name="Wolfe K.H."/>
            <person name="Lopes M.R."/>
            <person name="Hittinger C.T."/>
            <person name="Goker M."/>
            <person name="Salamov A."/>
            <person name="Wisecaver J."/>
            <person name="Long T.M."/>
            <person name="Aerts A.L."/>
            <person name="Barry K."/>
            <person name="Choi C."/>
            <person name="Clum A."/>
            <person name="Coughlan A.Y."/>
            <person name="Deshpande S."/>
            <person name="Douglass A.P."/>
            <person name="Hanson S.J."/>
            <person name="Klenk H.-P."/>
            <person name="Labutti K."/>
            <person name="Lapidus A."/>
            <person name="Lindquist E."/>
            <person name="Lipzen A."/>
            <person name="Meier-Kolthoff J.P."/>
            <person name="Ohm R.A."/>
            <person name="Otillar R.P."/>
            <person name="Pangilinan J."/>
            <person name="Peng Y."/>
            <person name="Rokas A."/>
            <person name="Rosa C.A."/>
            <person name="Scheuner C."/>
            <person name="Sibirny A.A."/>
            <person name="Slot J.C."/>
            <person name="Stielow J.B."/>
            <person name="Sun H."/>
            <person name="Kurtzman C.P."/>
            <person name="Blackwell M."/>
            <person name="Grigoriev I.V."/>
            <person name="Jeffries T.W."/>
        </authorList>
    </citation>
    <scope>NUCLEOTIDE SEQUENCE [LARGE SCALE GENOMIC DNA]</scope>
    <source>
        <strain evidence="10">NRRL Y-12698</strain>
    </source>
</reference>
<dbReference type="Pfam" id="PF04100">
    <property type="entry name" value="Vps53_N"/>
    <property type="match status" value="1"/>
</dbReference>
<gene>
    <name evidence="9" type="ORF">BABINDRAFT_32130</name>
</gene>
<dbReference type="RefSeq" id="XP_018986837.1">
    <property type="nucleotide sequence ID" value="XM_019131573.1"/>
</dbReference>
<comment type="subcellular location">
    <subcellularLocation>
        <location evidence="2">Endosome membrane</location>
        <topology evidence="2">Peripheral membrane protein</topology>
    </subcellularLocation>
    <subcellularLocation>
        <location evidence="1">Golgi apparatus</location>
        <location evidence="1">trans-Golgi network membrane</location>
        <topology evidence="1">Peripheral membrane protein</topology>
    </subcellularLocation>
</comment>
<evidence type="ECO:0000256" key="6">
    <source>
        <dbReference type="ARBA" id="ARBA00023136"/>
    </source>
</evidence>
<evidence type="ECO:0000256" key="5">
    <source>
        <dbReference type="ARBA" id="ARBA00023034"/>
    </source>
</evidence>
<dbReference type="EMBL" id="KV454427">
    <property type="protein sequence ID" value="ODQ81509.1"/>
    <property type="molecule type" value="Genomic_DNA"/>
</dbReference>
<evidence type="ECO:0000313" key="10">
    <source>
        <dbReference type="Proteomes" id="UP000094336"/>
    </source>
</evidence>
<evidence type="ECO:0000256" key="1">
    <source>
        <dbReference type="ARBA" id="ARBA00004150"/>
    </source>
</evidence>
<dbReference type="GO" id="GO:0005829">
    <property type="term" value="C:cytosol"/>
    <property type="evidence" value="ECO:0007669"/>
    <property type="project" value="GOC"/>
</dbReference>
<feature type="domain" description="Vps53 N-terminal" evidence="7">
    <location>
        <begin position="11"/>
        <end position="395"/>
    </location>
</feature>